<evidence type="ECO:0000259" key="4">
    <source>
        <dbReference type="PROSITE" id="PS50956"/>
    </source>
</evidence>
<dbReference type="InterPro" id="IPR000485">
    <property type="entry name" value="AsnC-type_HTH_dom"/>
</dbReference>
<evidence type="ECO:0000256" key="2">
    <source>
        <dbReference type="ARBA" id="ARBA00023125"/>
    </source>
</evidence>
<dbReference type="Pfam" id="PF13404">
    <property type="entry name" value="HTH_AsnC-type"/>
    <property type="match status" value="2"/>
</dbReference>
<reference evidence="5 6" key="1">
    <citation type="submission" date="2017-03" db="EMBL/GenBank/DDBJ databases">
        <title>Draft genome sequence of Streptomyces scabrisporus NF3, endophyte isolated from Amphipterygium adstringens.</title>
        <authorList>
            <person name="Vazquez M."/>
            <person name="Ceapa C.D."/>
            <person name="Rodriguez Luna D."/>
            <person name="Sanchez Esquivel S."/>
        </authorList>
    </citation>
    <scope>NUCLEOTIDE SEQUENCE [LARGE SCALE GENOMIC DNA]</scope>
    <source>
        <strain evidence="5 6">NF3</strain>
    </source>
</reference>
<dbReference type="InterPro" id="IPR036388">
    <property type="entry name" value="WH-like_DNA-bd_sf"/>
</dbReference>
<dbReference type="STRING" id="159449.B4N89_34890"/>
<evidence type="ECO:0000256" key="3">
    <source>
        <dbReference type="ARBA" id="ARBA00023163"/>
    </source>
</evidence>
<organism evidence="5 6">
    <name type="scientific">Embleya scabrispora</name>
    <dbReference type="NCBI Taxonomy" id="159449"/>
    <lineage>
        <taxon>Bacteria</taxon>
        <taxon>Bacillati</taxon>
        <taxon>Actinomycetota</taxon>
        <taxon>Actinomycetes</taxon>
        <taxon>Kitasatosporales</taxon>
        <taxon>Streptomycetaceae</taxon>
        <taxon>Embleya</taxon>
    </lineage>
</organism>
<evidence type="ECO:0000313" key="5">
    <source>
        <dbReference type="EMBL" id="OPC79249.1"/>
    </source>
</evidence>
<dbReference type="GO" id="GO:0043200">
    <property type="term" value="P:response to amino acid"/>
    <property type="evidence" value="ECO:0007669"/>
    <property type="project" value="TreeGrafter"/>
</dbReference>
<dbReference type="GO" id="GO:0043565">
    <property type="term" value="F:sequence-specific DNA binding"/>
    <property type="evidence" value="ECO:0007669"/>
    <property type="project" value="InterPro"/>
</dbReference>
<feature type="domain" description="HTH asnC-type" evidence="4">
    <location>
        <begin position="196"/>
        <end position="252"/>
    </location>
</feature>
<dbReference type="InterPro" id="IPR019888">
    <property type="entry name" value="Tscrpt_reg_AsnC-like"/>
</dbReference>
<evidence type="ECO:0000256" key="1">
    <source>
        <dbReference type="ARBA" id="ARBA00023015"/>
    </source>
</evidence>
<dbReference type="AlphaFoldDB" id="A0A1T3NR03"/>
<dbReference type="PANTHER" id="PTHR30154:SF34">
    <property type="entry name" value="TRANSCRIPTIONAL REGULATOR AZLB"/>
    <property type="match status" value="1"/>
</dbReference>
<dbReference type="InterPro" id="IPR036390">
    <property type="entry name" value="WH_DNA-bd_sf"/>
</dbReference>
<protein>
    <recommendedName>
        <fullName evidence="4">HTH asnC-type domain-containing protein</fullName>
    </recommendedName>
</protein>
<name>A0A1T3NR03_9ACTN</name>
<comment type="caution">
    <text evidence="5">The sequence shown here is derived from an EMBL/GenBank/DDBJ whole genome shotgun (WGS) entry which is preliminary data.</text>
</comment>
<dbReference type="EMBL" id="MWQN01000002">
    <property type="protein sequence ID" value="OPC79249.1"/>
    <property type="molecule type" value="Genomic_DNA"/>
</dbReference>
<dbReference type="SUPFAM" id="SSF46785">
    <property type="entry name" value="Winged helix' DNA-binding domain"/>
    <property type="match status" value="2"/>
</dbReference>
<dbReference type="SUPFAM" id="SSF54909">
    <property type="entry name" value="Dimeric alpha+beta barrel"/>
    <property type="match status" value="1"/>
</dbReference>
<dbReference type="InterPro" id="IPR011991">
    <property type="entry name" value="ArsR-like_HTH"/>
</dbReference>
<keyword evidence="1" id="KW-0805">Transcription regulation</keyword>
<dbReference type="CDD" id="cd00090">
    <property type="entry name" value="HTH_ARSR"/>
    <property type="match status" value="1"/>
</dbReference>
<dbReference type="Gene3D" id="3.30.70.920">
    <property type="match status" value="1"/>
</dbReference>
<proteinExistence type="predicted"/>
<dbReference type="InterPro" id="IPR011008">
    <property type="entry name" value="Dimeric_a/b-barrel"/>
</dbReference>
<sequence length="342" mass="37086">MRRNPDTTTLPVVGSIEFDAVDLAIVHALDIDGRMPFARIAEVLGVSDATVVRRYRRMRASGAIRVVAIGDTRRTGQAAWVLRVRCVPDAVEAVAEGLGRRSDVAWVQLLSAGAEVMCVTRPRGPQARGDQLLRNIGRAAGVGELEAHCILRVVVGGPPGWRAQNIGLDADQVAALTRFAPVVDPDAPLPPWSDDDRALFAALSRDGRMSFADLARTCGTSESAVRRRLEVLRATGVLYFEVETDPEYLGYAMPAFLWMSVRPSALDAVAEAVAADARAVFAAVSTGRANFLVNVLCRDTADLYDFIAHTLGSVEGITNVETTPIVETFKREGPMPQPRRRR</sequence>
<dbReference type="PANTHER" id="PTHR30154">
    <property type="entry name" value="LEUCINE-RESPONSIVE REGULATORY PROTEIN"/>
    <property type="match status" value="1"/>
</dbReference>
<feature type="domain" description="HTH asnC-type" evidence="4">
    <location>
        <begin position="18"/>
        <end position="78"/>
    </location>
</feature>
<accession>A0A1T3NR03</accession>
<dbReference type="PROSITE" id="PS50956">
    <property type="entry name" value="HTH_ASNC_2"/>
    <property type="match status" value="2"/>
</dbReference>
<keyword evidence="3" id="KW-0804">Transcription</keyword>
<dbReference type="InterPro" id="IPR019887">
    <property type="entry name" value="Tscrpt_reg_AsnC/Lrp_C"/>
</dbReference>
<evidence type="ECO:0000313" key="6">
    <source>
        <dbReference type="Proteomes" id="UP000190037"/>
    </source>
</evidence>
<dbReference type="Pfam" id="PF01037">
    <property type="entry name" value="AsnC_trans_reg"/>
    <property type="match status" value="1"/>
</dbReference>
<dbReference type="Proteomes" id="UP000190037">
    <property type="component" value="Unassembled WGS sequence"/>
</dbReference>
<gene>
    <name evidence="5" type="ORF">B4N89_34890</name>
</gene>
<dbReference type="Gene3D" id="1.10.10.10">
    <property type="entry name" value="Winged helix-like DNA-binding domain superfamily/Winged helix DNA-binding domain"/>
    <property type="match status" value="2"/>
</dbReference>
<dbReference type="GO" id="GO:0005829">
    <property type="term" value="C:cytosol"/>
    <property type="evidence" value="ECO:0007669"/>
    <property type="project" value="TreeGrafter"/>
</dbReference>
<keyword evidence="2" id="KW-0238">DNA-binding</keyword>
<keyword evidence="6" id="KW-1185">Reference proteome</keyword>
<dbReference type="SMART" id="SM00344">
    <property type="entry name" value="HTH_ASNC"/>
    <property type="match status" value="2"/>
</dbReference>
<dbReference type="PRINTS" id="PR00033">
    <property type="entry name" value="HTHASNC"/>
</dbReference>